<dbReference type="PANTHER" id="PTHR38113">
    <property type="match status" value="1"/>
</dbReference>
<feature type="domain" description="DUF2293" evidence="2">
    <location>
        <begin position="177"/>
        <end position="260"/>
    </location>
</feature>
<comment type="caution">
    <text evidence="3">The sequence shown here is derived from an EMBL/GenBank/DDBJ whole genome shotgun (WGS) entry which is preliminary data.</text>
</comment>
<feature type="compositionally biased region" description="Polar residues" evidence="1">
    <location>
        <begin position="160"/>
        <end position="169"/>
    </location>
</feature>
<evidence type="ECO:0000259" key="2">
    <source>
        <dbReference type="Pfam" id="PF10056"/>
    </source>
</evidence>
<accession>A0A5M8PFF3</accession>
<feature type="region of interest" description="Disordered" evidence="1">
    <location>
        <begin position="146"/>
        <end position="169"/>
    </location>
</feature>
<gene>
    <name evidence="3" type="ORF">FRX48_08402</name>
</gene>
<feature type="region of interest" description="Disordered" evidence="1">
    <location>
        <begin position="324"/>
        <end position="347"/>
    </location>
</feature>
<dbReference type="AlphaFoldDB" id="A0A5M8PFF3"/>
<dbReference type="EMBL" id="VXIT01000015">
    <property type="protein sequence ID" value="KAA6408051.1"/>
    <property type="molecule type" value="Genomic_DNA"/>
</dbReference>
<evidence type="ECO:0000313" key="3">
    <source>
        <dbReference type="EMBL" id="KAA6408051.1"/>
    </source>
</evidence>
<evidence type="ECO:0000256" key="1">
    <source>
        <dbReference type="SAM" id="MobiDB-lite"/>
    </source>
</evidence>
<feature type="region of interest" description="Disordered" evidence="1">
    <location>
        <begin position="1"/>
        <end position="22"/>
    </location>
</feature>
<dbReference type="Proteomes" id="UP000324767">
    <property type="component" value="Unassembled WGS sequence"/>
</dbReference>
<dbReference type="InterPro" id="IPR018744">
    <property type="entry name" value="DUF2293"/>
</dbReference>
<protein>
    <recommendedName>
        <fullName evidence="2">DUF2293 domain-containing protein</fullName>
    </recommendedName>
</protein>
<dbReference type="OrthoDB" id="5288828at2759"/>
<reference evidence="3 4" key="1">
    <citation type="submission" date="2019-09" db="EMBL/GenBank/DDBJ databases">
        <title>The hologenome of the rock-dwelling lichen Lasallia pustulata.</title>
        <authorList>
            <person name="Greshake Tzovaras B."/>
            <person name="Segers F."/>
            <person name="Bicker A."/>
            <person name="Dal Grande F."/>
            <person name="Otte J."/>
            <person name="Hankeln T."/>
            <person name="Schmitt I."/>
            <person name="Ebersberger I."/>
        </authorList>
    </citation>
    <scope>NUCLEOTIDE SEQUENCE [LARGE SCALE GENOMIC DNA]</scope>
    <source>
        <strain evidence="3">A1-1</strain>
    </source>
</reference>
<sequence>MVRVHTQRAASAGPAAARHKATLGARKPSYRVVLEQVTQEKKKLITVVSFEAAAPPGYTFIPAGDPQLTTRCKQLSRDDGVRVLIVSTTPHKHKKDLSQQVHRIGYHFPSYIVDKACMSLGVQLSHSGQVIRRQQVMLAEPRKRSTLKKTRKLRGDRNSSPKSDISQATLDTQAREAIRDLFPKIPERDLHAIVARAFQKGKDRVGTAAELSLPRRVQLAVVAHIRHVYTDYDKLLKTGSWLEARARIERACLDQLAQWRGDDDDDDPNAMEDILREVIVIPDDDEEDVDGHLGFDRNSLADRQQSVEIVSSHALAHEVQTRPIEYGHSARDGGLDRPPSPESEQETGIQYLGPAQYILDSREYQGEDRRGHHRHRAWEEALDRRRKNPNVSHDMDHRIPLQAPPATIRTPQSGYDNMDSFWRPVAPVQPTLSAHRPQQAKPEVPVYIGESPPRPASLQSFELADSGKRPQAEGVITMKQIPTSQQKHSFVHHDPRYVLVNNEQPEFADQRNQRSVHKEIGRPRISMQEPAELRLERVLPSIESNPRTHLSVQTTDQRERGRLYPTLGQRVPENPSERTFRVIDFDQGTDIQQMKRRRVDDQELWGLGRNVSNTSHSRVLIPIGQSEAPRYEEPPVKLAADSRSTVSYIQQPKFLQPLGAANGFGQRPYLQSSQKARYEPVAENRLDHPRAFQSPPSHAPFRRSLVEAQAPFGRPLSYSLSDHARAHTLHELSQSALSNSRELYFSHHGASTPYVSSRRHEITPLDSPDHDIRGEPAGYEQVVMERDYPRRVHGSPVEVAEDHVQHNLYDETRLEERGQIVYIPVQQDQSTPQVEYRPRAKLPLERSYQGLQPLTVVSQPRYQDSILSAKQDYRRVTHSNQAVRVESRPYPMYKDGHVEVLQSAAPRAGDKQVRLEVAAQTGQGTGTPRQRQHWDGRYSSGAPMQTIERARSRGEMGAAQHESKGRDQFMRGAAREIIVIE</sequence>
<dbReference type="Pfam" id="PF10056">
    <property type="entry name" value="DUF2293"/>
    <property type="match status" value="1"/>
</dbReference>
<feature type="compositionally biased region" description="Polar residues" evidence="1">
    <location>
        <begin position="920"/>
        <end position="929"/>
    </location>
</feature>
<evidence type="ECO:0000313" key="4">
    <source>
        <dbReference type="Proteomes" id="UP000324767"/>
    </source>
</evidence>
<feature type="region of interest" description="Disordered" evidence="1">
    <location>
        <begin position="920"/>
        <end position="943"/>
    </location>
</feature>
<name>A0A5M8PFF3_9LECA</name>
<proteinExistence type="predicted"/>
<dbReference type="PANTHER" id="PTHR38113:SF1">
    <property type="entry name" value="DUF2293 DOMAIN-CONTAINING PROTEIN"/>
    <property type="match status" value="1"/>
</dbReference>
<organism evidence="3 4">
    <name type="scientific">Lasallia pustulata</name>
    <dbReference type="NCBI Taxonomy" id="136370"/>
    <lineage>
        <taxon>Eukaryota</taxon>
        <taxon>Fungi</taxon>
        <taxon>Dikarya</taxon>
        <taxon>Ascomycota</taxon>
        <taxon>Pezizomycotina</taxon>
        <taxon>Lecanoromycetes</taxon>
        <taxon>OSLEUM clade</taxon>
        <taxon>Umbilicariomycetidae</taxon>
        <taxon>Umbilicariales</taxon>
        <taxon>Umbilicariaceae</taxon>
        <taxon>Lasallia</taxon>
    </lineage>
</organism>